<proteinExistence type="predicted"/>
<dbReference type="PANTHER" id="PTHR41302">
    <property type="entry name" value="PRESPORE-SPECIFIC TRANSCRIPTIONAL REGULATOR RSFA-RELATED"/>
    <property type="match status" value="1"/>
</dbReference>
<name>A0ABX2MEH1_9BACL</name>
<feature type="coiled-coil region" evidence="1">
    <location>
        <begin position="137"/>
        <end position="171"/>
    </location>
</feature>
<reference evidence="2 3" key="1">
    <citation type="submission" date="2020-05" db="EMBL/GenBank/DDBJ databases">
        <title>Genome Sequencing of Type Strains.</title>
        <authorList>
            <person name="Lemaire J.F."/>
            <person name="Inderbitzin P."/>
            <person name="Gregorio O.A."/>
            <person name="Collins S.B."/>
            <person name="Wespe N."/>
            <person name="Knight-Connoni V."/>
        </authorList>
    </citation>
    <scope>NUCLEOTIDE SEQUENCE [LARGE SCALE GENOMIC DNA]</scope>
    <source>
        <strain evidence="2 3">DSM 19942</strain>
    </source>
</reference>
<sequence length="188" mass="21278">MEQEQRKDAWDADADLYLAQTVLKHIESGSTQLKAFEEAGEKLSRTSGACGFRWNGALRKRYETAIEKAKLVRIQNKDQQKIIMINESKPVLVEETKAIKIENGVITSYPSDLDILSAVNEAMDQVSNSMNILRQIIDTLEGRLKTVTDRNTQLQSEYANLQNEIINAVDMKVFLRIANTLDSKQFIG</sequence>
<evidence type="ECO:0008006" key="4">
    <source>
        <dbReference type="Google" id="ProtNLM"/>
    </source>
</evidence>
<evidence type="ECO:0000256" key="1">
    <source>
        <dbReference type="SAM" id="Coils"/>
    </source>
</evidence>
<dbReference type="GeneID" id="97135639"/>
<evidence type="ECO:0000313" key="2">
    <source>
        <dbReference type="EMBL" id="NUU52969.1"/>
    </source>
</evidence>
<comment type="caution">
    <text evidence="2">The sequence shown here is derived from an EMBL/GenBank/DDBJ whole genome shotgun (WGS) entry which is preliminary data.</text>
</comment>
<evidence type="ECO:0000313" key="3">
    <source>
        <dbReference type="Proteomes" id="UP000577724"/>
    </source>
</evidence>
<accession>A0ABX2MEH1</accession>
<dbReference type="EMBL" id="JABMCC010000089">
    <property type="protein sequence ID" value="NUU52969.1"/>
    <property type="molecule type" value="Genomic_DNA"/>
</dbReference>
<keyword evidence="3" id="KW-1185">Reference proteome</keyword>
<dbReference type="RefSeq" id="WP_175380780.1">
    <property type="nucleotide sequence ID" value="NZ_CBCRYD010000020.1"/>
</dbReference>
<dbReference type="Proteomes" id="UP000577724">
    <property type="component" value="Unassembled WGS sequence"/>
</dbReference>
<protein>
    <recommendedName>
        <fullName evidence="4">RsfA family transcriptional regulator</fullName>
    </recommendedName>
</protein>
<keyword evidence="1" id="KW-0175">Coiled coil</keyword>
<dbReference type="InterPro" id="IPR014243">
    <property type="entry name" value="RsfA-like"/>
</dbReference>
<dbReference type="PANTHER" id="PTHR41302:SF2">
    <property type="entry name" value="PRESPORE SPECIFIC TRANSCRIPTIONAL ACTIVATOR RSFA"/>
    <property type="match status" value="1"/>
</dbReference>
<gene>
    <name evidence="2" type="ORF">HP548_02520</name>
</gene>
<organism evidence="2 3">
    <name type="scientific">Paenibacillus taichungensis</name>
    <dbReference type="NCBI Taxonomy" id="484184"/>
    <lineage>
        <taxon>Bacteria</taxon>
        <taxon>Bacillati</taxon>
        <taxon>Bacillota</taxon>
        <taxon>Bacilli</taxon>
        <taxon>Bacillales</taxon>
        <taxon>Paenibacillaceae</taxon>
        <taxon>Paenibacillus</taxon>
    </lineage>
</organism>